<feature type="compositionally biased region" description="Basic and acidic residues" evidence="1">
    <location>
        <begin position="180"/>
        <end position="190"/>
    </location>
</feature>
<dbReference type="Gramene" id="GBG60078">
    <property type="protein sequence ID" value="GBG60078"/>
    <property type="gene ID" value="CBR_g409"/>
</dbReference>
<organism evidence="2 3">
    <name type="scientific">Chara braunii</name>
    <name type="common">Braun's stonewort</name>
    <dbReference type="NCBI Taxonomy" id="69332"/>
    <lineage>
        <taxon>Eukaryota</taxon>
        <taxon>Viridiplantae</taxon>
        <taxon>Streptophyta</taxon>
        <taxon>Charophyceae</taxon>
        <taxon>Charales</taxon>
        <taxon>Characeae</taxon>
        <taxon>Chara</taxon>
    </lineage>
</organism>
<protein>
    <submittedName>
        <fullName evidence="2">Uncharacterized protein</fullName>
    </submittedName>
</protein>
<feature type="compositionally biased region" description="Acidic residues" evidence="1">
    <location>
        <begin position="316"/>
        <end position="329"/>
    </location>
</feature>
<reference evidence="2 3" key="1">
    <citation type="journal article" date="2018" name="Cell">
        <title>The Chara Genome: Secondary Complexity and Implications for Plant Terrestrialization.</title>
        <authorList>
            <person name="Nishiyama T."/>
            <person name="Sakayama H."/>
            <person name="Vries J.D."/>
            <person name="Buschmann H."/>
            <person name="Saint-Marcoux D."/>
            <person name="Ullrich K.K."/>
            <person name="Haas F.B."/>
            <person name="Vanderstraeten L."/>
            <person name="Becker D."/>
            <person name="Lang D."/>
            <person name="Vosolsobe S."/>
            <person name="Rombauts S."/>
            <person name="Wilhelmsson P.K.I."/>
            <person name="Janitza P."/>
            <person name="Kern R."/>
            <person name="Heyl A."/>
            <person name="Rumpler F."/>
            <person name="Villalobos L.I.A.C."/>
            <person name="Clay J.M."/>
            <person name="Skokan R."/>
            <person name="Toyoda A."/>
            <person name="Suzuki Y."/>
            <person name="Kagoshima H."/>
            <person name="Schijlen E."/>
            <person name="Tajeshwar N."/>
            <person name="Catarino B."/>
            <person name="Hetherington A.J."/>
            <person name="Saltykova A."/>
            <person name="Bonnot C."/>
            <person name="Breuninger H."/>
            <person name="Symeonidi A."/>
            <person name="Radhakrishnan G.V."/>
            <person name="Van Nieuwerburgh F."/>
            <person name="Deforce D."/>
            <person name="Chang C."/>
            <person name="Karol K.G."/>
            <person name="Hedrich R."/>
            <person name="Ulvskov P."/>
            <person name="Glockner G."/>
            <person name="Delwiche C.F."/>
            <person name="Petrasek J."/>
            <person name="Van de Peer Y."/>
            <person name="Friml J."/>
            <person name="Beilby M."/>
            <person name="Dolan L."/>
            <person name="Kohara Y."/>
            <person name="Sugano S."/>
            <person name="Fujiyama A."/>
            <person name="Delaux P.-M."/>
            <person name="Quint M."/>
            <person name="TheiBen G."/>
            <person name="Hagemann M."/>
            <person name="Harholt J."/>
            <person name="Dunand C."/>
            <person name="Zachgo S."/>
            <person name="Langdale J."/>
            <person name="Maumus F."/>
            <person name="Straeten D.V.D."/>
            <person name="Gould S.B."/>
            <person name="Rensing S.A."/>
        </authorList>
    </citation>
    <scope>NUCLEOTIDE SEQUENCE [LARGE SCALE GENOMIC DNA]</scope>
    <source>
        <strain evidence="2 3">S276</strain>
    </source>
</reference>
<keyword evidence="3" id="KW-1185">Reference proteome</keyword>
<comment type="caution">
    <text evidence="2">The sequence shown here is derived from an EMBL/GenBank/DDBJ whole genome shotgun (WGS) entry which is preliminary data.</text>
</comment>
<dbReference type="AlphaFoldDB" id="A0A388JQM9"/>
<feature type="compositionally biased region" description="Low complexity" evidence="1">
    <location>
        <begin position="250"/>
        <end position="260"/>
    </location>
</feature>
<sequence>MQVPISALPQLESAVADAFESVLKAHPAFKEPGKPELLNVRFDLVLSAGMRYKPCLMIDHLDDGYAEIDVICADTPWCENCRRYFHKSADCPSKRQPDRSASNGPSKDQSRSRSKSKKSENTDKSSGAEKGDKGRIAQGDNQLNEKEKGRVLDKRAEKFKPPHPPPPQEQGGGRAIVVWKKKDPNPSERRKGLHYSPHKEPMTKMSAIEKEKGSEHETKAGLDGTINPPPENQTHQKPDVGTKDVEMTSEGENINMGNGEELVDKGKEDFEDMEDSEKDDDGSEEEEEEEEEQEDEEVEEEEEEEKDKDQGNHESDGEENGDEENEEEDKERLSRGGRGDKDEYGKDEPYDGQSFGKGRKGNKKTADPPQGSEPDPSYRSARTGSGQTIGYCLAFRQISQSYKKAGAMWP</sequence>
<dbReference type="EMBL" id="BFEA01000008">
    <property type="protein sequence ID" value="GBG60078.1"/>
    <property type="molecule type" value="Genomic_DNA"/>
</dbReference>
<gene>
    <name evidence="2" type="ORF">CBR_g409</name>
</gene>
<evidence type="ECO:0000313" key="3">
    <source>
        <dbReference type="Proteomes" id="UP000265515"/>
    </source>
</evidence>
<feature type="compositionally biased region" description="Basic and acidic residues" evidence="1">
    <location>
        <begin position="117"/>
        <end position="135"/>
    </location>
</feature>
<accession>A0A388JQM9</accession>
<evidence type="ECO:0000313" key="2">
    <source>
        <dbReference type="EMBL" id="GBG60078.1"/>
    </source>
</evidence>
<name>A0A388JQM9_CHABU</name>
<feature type="compositionally biased region" description="Basic and acidic residues" evidence="1">
    <location>
        <begin position="197"/>
        <end position="220"/>
    </location>
</feature>
<feature type="region of interest" description="Disordered" evidence="1">
    <location>
        <begin position="89"/>
        <end position="385"/>
    </location>
</feature>
<proteinExistence type="predicted"/>
<dbReference type="STRING" id="69332.A0A388JQM9"/>
<feature type="compositionally biased region" description="Acidic residues" evidence="1">
    <location>
        <begin position="269"/>
        <end position="306"/>
    </location>
</feature>
<feature type="compositionally biased region" description="Basic and acidic residues" evidence="1">
    <location>
        <begin position="330"/>
        <end position="349"/>
    </location>
</feature>
<feature type="compositionally biased region" description="Basic and acidic residues" evidence="1">
    <location>
        <begin position="234"/>
        <end position="246"/>
    </location>
</feature>
<feature type="compositionally biased region" description="Basic and acidic residues" evidence="1">
    <location>
        <begin position="89"/>
        <end position="98"/>
    </location>
</feature>
<evidence type="ECO:0000256" key="1">
    <source>
        <dbReference type="SAM" id="MobiDB-lite"/>
    </source>
</evidence>
<dbReference type="Proteomes" id="UP000265515">
    <property type="component" value="Unassembled WGS sequence"/>
</dbReference>
<feature type="compositionally biased region" description="Basic and acidic residues" evidence="1">
    <location>
        <begin position="143"/>
        <end position="160"/>
    </location>
</feature>